<dbReference type="AlphaFoldDB" id="A0A0C9UQP5"/>
<accession>A0A0C9UQP5</accession>
<keyword evidence="2" id="KW-1185">Reference proteome</keyword>
<evidence type="ECO:0000313" key="1">
    <source>
        <dbReference type="EMBL" id="KIJ27650.1"/>
    </source>
</evidence>
<name>A0A0C9UQP5_SPHS4</name>
<organism evidence="1 2">
    <name type="scientific">Sphaerobolus stellatus (strain SS14)</name>
    <dbReference type="NCBI Taxonomy" id="990650"/>
    <lineage>
        <taxon>Eukaryota</taxon>
        <taxon>Fungi</taxon>
        <taxon>Dikarya</taxon>
        <taxon>Basidiomycota</taxon>
        <taxon>Agaricomycotina</taxon>
        <taxon>Agaricomycetes</taxon>
        <taxon>Phallomycetidae</taxon>
        <taxon>Geastrales</taxon>
        <taxon>Sphaerobolaceae</taxon>
        <taxon>Sphaerobolus</taxon>
    </lineage>
</organism>
<gene>
    <name evidence="1" type="ORF">M422DRAFT_271133</name>
</gene>
<dbReference type="EMBL" id="KN837328">
    <property type="protein sequence ID" value="KIJ27650.1"/>
    <property type="molecule type" value="Genomic_DNA"/>
</dbReference>
<proteinExistence type="predicted"/>
<sequence length="153" mass="17992">MSIDIPMVNALDRMFEMEMVYFDKDYIVSRPDSGLNSPNIDWEEMDEMDSQDHGVAPSLPQLQKEYCSRDAAPIFLQIPYFSDAYKPWDTKEATKPCMVYGYHEPPMPYKEFLQPWYLSLELFTVKPMTLPGVPGWEHPWWNPHYAVMSQVNK</sequence>
<protein>
    <submittedName>
        <fullName evidence="1">Uncharacterized protein</fullName>
    </submittedName>
</protein>
<evidence type="ECO:0000313" key="2">
    <source>
        <dbReference type="Proteomes" id="UP000054279"/>
    </source>
</evidence>
<dbReference type="HOGENOM" id="CLU_1714458_0_0_1"/>
<reference evidence="1 2" key="1">
    <citation type="submission" date="2014-06" db="EMBL/GenBank/DDBJ databases">
        <title>Evolutionary Origins and Diversification of the Mycorrhizal Mutualists.</title>
        <authorList>
            <consortium name="DOE Joint Genome Institute"/>
            <consortium name="Mycorrhizal Genomics Consortium"/>
            <person name="Kohler A."/>
            <person name="Kuo A."/>
            <person name="Nagy L.G."/>
            <person name="Floudas D."/>
            <person name="Copeland A."/>
            <person name="Barry K.W."/>
            <person name="Cichocki N."/>
            <person name="Veneault-Fourrey C."/>
            <person name="LaButti K."/>
            <person name="Lindquist E.A."/>
            <person name="Lipzen A."/>
            <person name="Lundell T."/>
            <person name="Morin E."/>
            <person name="Murat C."/>
            <person name="Riley R."/>
            <person name="Ohm R."/>
            <person name="Sun H."/>
            <person name="Tunlid A."/>
            <person name="Henrissat B."/>
            <person name="Grigoriev I.V."/>
            <person name="Hibbett D.S."/>
            <person name="Martin F."/>
        </authorList>
    </citation>
    <scope>NUCLEOTIDE SEQUENCE [LARGE SCALE GENOMIC DNA]</scope>
    <source>
        <strain evidence="1 2">SS14</strain>
    </source>
</reference>
<dbReference type="Proteomes" id="UP000054279">
    <property type="component" value="Unassembled WGS sequence"/>
</dbReference>